<accession>A0A7X0Y0P9</accession>
<dbReference type="Proteomes" id="UP000535908">
    <property type="component" value="Unassembled WGS sequence"/>
</dbReference>
<dbReference type="AlphaFoldDB" id="A0A7X0Y0P9"/>
<dbReference type="InterPro" id="IPR046618">
    <property type="entry name" value="DUF6731"/>
</dbReference>
<dbReference type="RefSeq" id="WP_185525211.1">
    <property type="nucleotide sequence ID" value="NZ_JAARWN010000001.1"/>
</dbReference>
<sequence>MEKEIEIEHVEKKVKKRIRTVNFEFYRVCALEEDGSEVYYDLFGLLDYIKEKDLSKRSIGYSGETARLDSIYLEEVRPYKLFQMHFCRLRDDVPAKANILSDELEDINLDENEYVAEDINLLYDNDLNILMVQRNMHSLSPSGVEFYLNSFLDKMIADNKMTIYLKPIIDTQAIKKSKKSETFRKLTLRTDNGSLNKLIQGPYAKAFDDLKDLGGTTIEIIISSRSKKSKLNKDEVLRIIETIENDKEAFSKAELTGKRTEGSKIEKFDLLRGKYKVSREYNIPAKMFLNPTTVFSDITPLYKASIRSELQLLISQ</sequence>
<comment type="caution">
    <text evidence="1">The sequence shown here is derived from an EMBL/GenBank/DDBJ whole genome shotgun (WGS) entry which is preliminary data.</text>
</comment>
<dbReference type="EMBL" id="JAARWN010000001">
    <property type="protein sequence ID" value="MBC1934876.1"/>
    <property type="molecule type" value="Genomic_DNA"/>
</dbReference>
<reference evidence="1 2" key="1">
    <citation type="submission" date="2020-03" db="EMBL/GenBank/DDBJ databases">
        <title>Soil Listeria distribution.</title>
        <authorList>
            <person name="Liao J."/>
            <person name="Wiedmann M."/>
        </authorList>
    </citation>
    <scope>NUCLEOTIDE SEQUENCE [LARGE SCALE GENOMIC DNA]</scope>
    <source>
        <strain evidence="1 2">FSL L7-0741</strain>
    </source>
</reference>
<dbReference type="Pfam" id="PF20505">
    <property type="entry name" value="DUF6731"/>
    <property type="match status" value="1"/>
</dbReference>
<evidence type="ECO:0000313" key="2">
    <source>
        <dbReference type="Proteomes" id="UP000535908"/>
    </source>
</evidence>
<name>A0A7X0Y0P9_9LIST</name>
<evidence type="ECO:0000313" key="1">
    <source>
        <dbReference type="EMBL" id="MBC1934876.1"/>
    </source>
</evidence>
<proteinExistence type="predicted"/>
<gene>
    <name evidence="1" type="ORF">HCA69_00770</name>
</gene>
<organism evidence="1 2">
    <name type="scientific">Listeria grandensis</name>
    <dbReference type="NCBI Taxonomy" id="1494963"/>
    <lineage>
        <taxon>Bacteria</taxon>
        <taxon>Bacillati</taxon>
        <taxon>Bacillota</taxon>
        <taxon>Bacilli</taxon>
        <taxon>Bacillales</taxon>
        <taxon>Listeriaceae</taxon>
        <taxon>Listeria</taxon>
    </lineage>
</organism>
<protein>
    <submittedName>
        <fullName evidence="1">Uncharacterized protein</fullName>
    </submittedName>
</protein>